<protein>
    <submittedName>
        <fullName evidence="2">Uncharacterized protein</fullName>
    </submittedName>
</protein>
<feature type="compositionally biased region" description="Polar residues" evidence="1">
    <location>
        <begin position="1"/>
        <end position="14"/>
    </location>
</feature>
<sequence length="64" mass="7077">MAQRSPQARSTTPRKTAASLYPGDEYRHAAAFLFGEEGHGLLVEEGRCQIIDARQIHRPGALRS</sequence>
<accession>A0A418YXF8</accession>
<dbReference type="EMBL" id="QVRA01000002">
    <property type="protein sequence ID" value="RJG57336.1"/>
    <property type="molecule type" value="Genomic_DNA"/>
</dbReference>
<gene>
    <name evidence="2" type="ORF">D0Z70_03800</name>
</gene>
<organism evidence="2 3">
    <name type="scientific">Sphingobium terrigena</name>
    <dbReference type="NCBI Taxonomy" id="2304063"/>
    <lineage>
        <taxon>Bacteria</taxon>
        <taxon>Pseudomonadati</taxon>
        <taxon>Pseudomonadota</taxon>
        <taxon>Alphaproteobacteria</taxon>
        <taxon>Sphingomonadales</taxon>
        <taxon>Sphingomonadaceae</taxon>
        <taxon>Sphingobium</taxon>
    </lineage>
</organism>
<reference evidence="2 3" key="1">
    <citation type="submission" date="2018-08" db="EMBL/GenBank/DDBJ databases">
        <title>Sphingobium sp. EO9.</title>
        <authorList>
            <person name="Park Y."/>
            <person name="Kim K.H."/>
            <person name="Jeon C.O."/>
        </authorList>
    </citation>
    <scope>NUCLEOTIDE SEQUENCE [LARGE SCALE GENOMIC DNA]</scope>
    <source>
        <strain evidence="2 3">EO9</strain>
    </source>
</reference>
<evidence type="ECO:0000313" key="2">
    <source>
        <dbReference type="EMBL" id="RJG57336.1"/>
    </source>
</evidence>
<keyword evidence="3" id="KW-1185">Reference proteome</keyword>
<dbReference type="Proteomes" id="UP000283469">
    <property type="component" value="Unassembled WGS sequence"/>
</dbReference>
<evidence type="ECO:0000313" key="3">
    <source>
        <dbReference type="Proteomes" id="UP000283469"/>
    </source>
</evidence>
<proteinExistence type="predicted"/>
<evidence type="ECO:0000256" key="1">
    <source>
        <dbReference type="SAM" id="MobiDB-lite"/>
    </source>
</evidence>
<feature type="region of interest" description="Disordered" evidence="1">
    <location>
        <begin position="1"/>
        <end position="21"/>
    </location>
</feature>
<name>A0A418YXF8_9SPHN</name>
<comment type="caution">
    <text evidence="2">The sequence shown here is derived from an EMBL/GenBank/DDBJ whole genome shotgun (WGS) entry which is preliminary data.</text>
</comment>
<dbReference type="AlphaFoldDB" id="A0A418YXF8"/>